<feature type="domain" description="FAF" evidence="3">
    <location>
        <begin position="160"/>
        <end position="212"/>
    </location>
</feature>
<feature type="region of interest" description="Disordered" evidence="2">
    <location>
        <begin position="235"/>
        <end position="267"/>
    </location>
</feature>
<dbReference type="InterPro" id="IPR046431">
    <property type="entry name" value="FAF_dom"/>
</dbReference>
<name>A0A9D4WG59_PEA</name>
<evidence type="ECO:0000256" key="2">
    <source>
        <dbReference type="SAM" id="MobiDB-lite"/>
    </source>
</evidence>
<dbReference type="OrthoDB" id="1916983at2759"/>
<organism evidence="4 5">
    <name type="scientific">Pisum sativum</name>
    <name type="common">Garden pea</name>
    <name type="synonym">Lathyrus oleraceus</name>
    <dbReference type="NCBI Taxonomy" id="3888"/>
    <lineage>
        <taxon>Eukaryota</taxon>
        <taxon>Viridiplantae</taxon>
        <taxon>Streptophyta</taxon>
        <taxon>Embryophyta</taxon>
        <taxon>Tracheophyta</taxon>
        <taxon>Spermatophyta</taxon>
        <taxon>Magnoliopsida</taxon>
        <taxon>eudicotyledons</taxon>
        <taxon>Gunneridae</taxon>
        <taxon>Pentapetalae</taxon>
        <taxon>rosids</taxon>
        <taxon>fabids</taxon>
        <taxon>Fabales</taxon>
        <taxon>Fabaceae</taxon>
        <taxon>Papilionoideae</taxon>
        <taxon>50 kb inversion clade</taxon>
        <taxon>NPAAA clade</taxon>
        <taxon>Hologalegina</taxon>
        <taxon>IRL clade</taxon>
        <taxon>Fabeae</taxon>
        <taxon>Lathyrus</taxon>
    </lineage>
</organism>
<gene>
    <name evidence="4" type="ORF">KIW84_065685</name>
</gene>
<dbReference type="Gramene" id="Psat06G0568500-T1">
    <property type="protein sequence ID" value="KAI5400937.1"/>
    <property type="gene ID" value="KIW84_065685"/>
</dbReference>
<reference evidence="4 5" key="1">
    <citation type="journal article" date="2022" name="Nat. Genet.">
        <title>Improved pea reference genome and pan-genome highlight genomic features and evolutionary characteristics.</title>
        <authorList>
            <person name="Yang T."/>
            <person name="Liu R."/>
            <person name="Luo Y."/>
            <person name="Hu S."/>
            <person name="Wang D."/>
            <person name="Wang C."/>
            <person name="Pandey M.K."/>
            <person name="Ge S."/>
            <person name="Xu Q."/>
            <person name="Li N."/>
            <person name="Li G."/>
            <person name="Huang Y."/>
            <person name="Saxena R.K."/>
            <person name="Ji Y."/>
            <person name="Li M."/>
            <person name="Yan X."/>
            <person name="He Y."/>
            <person name="Liu Y."/>
            <person name="Wang X."/>
            <person name="Xiang C."/>
            <person name="Varshney R.K."/>
            <person name="Ding H."/>
            <person name="Gao S."/>
            <person name="Zong X."/>
        </authorList>
    </citation>
    <scope>NUCLEOTIDE SEQUENCE [LARGE SCALE GENOMIC DNA]</scope>
    <source>
        <strain evidence="4 5">cv. Zhongwan 6</strain>
    </source>
</reference>
<comment type="similarity">
    <text evidence="1">Belongs to the fantastic four family.</text>
</comment>
<evidence type="ECO:0000313" key="5">
    <source>
        <dbReference type="Proteomes" id="UP001058974"/>
    </source>
</evidence>
<comment type="caution">
    <text evidence="4">The sequence shown here is derived from an EMBL/GenBank/DDBJ whole genome shotgun (WGS) entry which is preliminary data.</text>
</comment>
<evidence type="ECO:0000259" key="3">
    <source>
        <dbReference type="Pfam" id="PF11250"/>
    </source>
</evidence>
<proteinExistence type="inferred from homology"/>
<dbReference type="Pfam" id="PF11250">
    <property type="entry name" value="FAF"/>
    <property type="match status" value="1"/>
</dbReference>
<dbReference type="PANTHER" id="PTHR33155">
    <property type="entry name" value="FANTASTIC FOUR-LIKE PROTEIN (DUF3049)"/>
    <property type="match status" value="1"/>
</dbReference>
<keyword evidence="5" id="KW-1185">Reference proteome</keyword>
<evidence type="ECO:0000313" key="4">
    <source>
        <dbReference type="EMBL" id="KAI5400937.1"/>
    </source>
</evidence>
<dbReference type="PANTHER" id="PTHR33155:SF53">
    <property type="entry name" value="FANTASTIC FOUR-LIKE PROTEIN"/>
    <property type="match status" value="1"/>
</dbReference>
<dbReference type="InterPro" id="IPR021410">
    <property type="entry name" value="FAF"/>
</dbReference>
<evidence type="ECO:0000256" key="1">
    <source>
        <dbReference type="ARBA" id="ARBA00008690"/>
    </source>
</evidence>
<dbReference type="Proteomes" id="UP001058974">
    <property type="component" value="Chromosome 6"/>
</dbReference>
<dbReference type="EMBL" id="JAMSHJ010000006">
    <property type="protein sequence ID" value="KAI5400937.1"/>
    <property type="molecule type" value="Genomic_DNA"/>
</dbReference>
<protein>
    <recommendedName>
        <fullName evidence="3">FAF domain-containing protein</fullName>
    </recommendedName>
</protein>
<sequence>MAATVCHPGLQLHLEPQLVESRTLRLRLPSPKQSIDLAFKSCFHDSNIKTQQHHEENINININKTETFQSKPDNGGWNFVDALSNISQNTTTAAYVHPQQKRSSLVLSPKSLELCTENLGNESGTDIVENDMLLSLMGKTEEREPCRQVVGGSKKAKIQNFPPPLTTIRGSESLRVRPHREDGRLVIEFTKVPPRTSCFEADRSHGRLRLCFSTNQEQEQEEDDDDGVIDENEEALNEEELSENEMIGEEIKDVEEEEEEDTEEDVVESGIVVACEESEDKDSDVRMKKLESFGKCKGGGGESENNETIWMAATA</sequence>
<accession>A0A9D4WG59</accession>
<dbReference type="AlphaFoldDB" id="A0A9D4WG59"/>